<name>A0A150FTN5_GONPE</name>
<reference evidence="3" key="1">
    <citation type="journal article" date="2016" name="Nat. Commun.">
        <title>The Gonium pectorale genome demonstrates co-option of cell cycle regulation during the evolution of multicellularity.</title>
        <authorList>
            <person name="Hanschen E.R."/>
            <person name="Marriage T.N."/>
            <person name="Ferris P.J."/>
            <person name="Hamaji T."/>
            <person name="Toyoda A."/>
            <person name="Fujiyama A."/>
            <person name="Neme R."/>
            <person name="Noguchi H."/>
            <person name="Minakuchi Y."/>
            <person name="Suzuki M."/>
            <person name="Kawai-Toyooka H."/>
            <person name="Smith D.R."/>
            <person name="Sparks H."/>
            <person name="Anderson J."/>
            <person name="Bakaric R."/>
            <person name="Luria V."/>
            <person name="Karger A."/>
            <person name="Kirschner M.W."/>
            <person name="Durand P.M."/>
            <person name="Michod R.E."/>
            <person name="Nozaki H."/>
            <person name="Olson B.J."/>
        </authorList>
    </citation>
    <scope>NUCLEOTIDE SEQUENCE [LARGE SCALE GENOMIC DNA]</scope>
    <source>
        <strain evidence="3">NIES-2863</strain>
    </source>
</reference>
<evidence type="ECO:0000313" key="2">
    <source>
        <dbReference type="EMBL" id="KXZ40977.1"/>
    </source>
</evidence>
<evidence type="ECO:0000313" key="3">
    <source>
        <dbReference type="Proteomes" id="UP000075714"/>
    </source>
</evidence>
<accession>A0A150FTN5</accession>
<dbReference type="OrthoDB" id="535128at2759"/>
<evidence type="ECO:0000256" key="1">
    <source>
        <dbReference type="SAM" id="SignalP"/>
    </source>
</evidence>
<feature type="signal peptide" evidence="1">
    <location>
        <begin position="1"/>
        <end position="19"/>
    </location>
</feature>
<protein>
    <submittedName>
        <fullName evidence="2">Uncharacterized protein</fullName>
    </submittedName>
</protein>
<dbReference type="AlphaFoldDB" id="A0A150FTN5"/>
<proteinExistence type="predicted"/>
<organism evidence="2 3">
    <name type="scientific">Gonium pectorale</name>
    <name type="common">Green alga</name>
    <dbReference type="NCBI Taxonomy" id="33097"/>
    <lineage>
        <taxon>Eukaryota</taxon>
        <taxon>Viridiplantae</taxon>
        <taxon>Chlorophyta</taxon>
        <taxon>core chlorophytes</taxon>
        <taxon>Chlorophyceae</taxon>
        <taxon>CS clade</taxon>
        <taxon>Chlamydomonadales</taxon>
        <taxon>Volvocaceae</taxon>
        <taxon>Gonium</taxon>
    </lineage>
</organism>
<keyword evidence="3" id="KW-1185">Reference proteome</keyword>
<dbReference type="Proteomes" id="UP000075714">
    <property type="component" value="Unassembled WGS sequence"/>
</dbReference>
<dbReference type="STRING" id="33097.A0A150FTN5"/>
<feature type="chain" id="PRO_5007561792" evidence="1">
    <location>
        <begin position="20"/>
        <end position="119"/>
    </location>
</feature>
<keyword evidence="1" id="KW-0732">Signal</keyword>
<comment type="caution">
    <text evidence="2">The sequence shown here is derived from an EMBL/GenBank/DDBJ whole genome shotgun (WGS) entry which is preliminary data.</text>
</comment>
<sequence length="119" mass="12943">MAALLPLWLPQLQIHTAAGGEGVDSALLLSRSPGRGVRLFRVFRDDAYMAAMLDIVRELQLGHVAARRPPGPDPWVGRPGYGAFLERTLQLAAEAGAVLESRVTPQLPGTDANPFWTMR</sequence>
<gene>
    <name evidence="2" type="ORF">GPECTOR_1062g341</name>
</gene>
<dbReference type="EMBL" id="LSYV01001057">
    <property type="protein sequence ID" value="KXZ40977.1"/>
    <property type="molecule type" value="Genomic_DNA"/>
</dbReference>